<dbReference type="Proteomes" id="UP001465755">
    <property type="component" value="Unassembled WGS sequence"/>
</dbReference>
<dbReference type="SMART" id="SM00471">
    <property type="entry name" value="HDc"/>
    <property type="match status" value="1"/>
</dbReference>
<dbReference type="EC" id="3.1.4.-" evidence="6"/>
<dbReference type="AlphaFoldDB" id="A0AAW1NXH2"/>
<feature type="binding site" evidence="5">
    <location>
        <position position="570"/>
    </location>
    <ligand>
        <name>Zn(2+)</name>
        <dbReference type="ChEBI" id="CHEBI:29105"/>
        <label>1</label>
    </ligand>
</feature>
<dbReference type="SUPFAM" id="SSF55785">
    <property type="entry name" value="PYP-like sensor domain (PAS domain)"/>
    <property type="match status" value="1"/>
</dbReference>
<keyword evidence="1 5" id="KW-0479">Metal-binding</keyword>
<evidence type="ECO:0000256" key="8">
    <source>
        <dbReference type="SAM" id="MobiDB-lite"/>
    </source>
</evidence>
<keyword evidence="2 6" id="KW-0378">Hydrolase</keyword>
<feature type="active site" description="Proton donor" evidence="3">
    <location>
        <position position="527"/>
    </location>
</feature>
<comment type="caution">
    <text evidence="10">The sequence shown here is derived from an EMBL/GenBank/DDBJ whole genome shotgun (WGS) entry which is preliminary data.</text>
</comment>
<dbReference type="InterPro" id="IPR002073">
    <property type="entry name" value="PDEase_catalytic_dom"/>
</dbReference>
<feature type="binding site" evidence="5">
    <location>
        <position position="675"/>
    </location>
    <ligand>
        <name>Zn(2+)</name>
        <dbReference type="ChEBI" id="CHEBI:29105"/>
        <label>1</label>
    </ligand>
</feature>
<feature type="binding site" evidence="4">
    <location>
        <position position="727"/>
    </location>
    <ligand>
        <name>AMP</name>
        <dbReference type="ChEBI" id="CHEBI:456215"/>
    </ligand>
</feature>
<evidence type="ECO:0000256" key="4">
    <source>
        <dbReference type="PIRSR" id="PIRSR623088-2"/>
    </source>
</evidence>
<evidence type="ECO:0000256" key="5">
    <source>
        <dbReference type="PIRSR" id="PIRSR623088-3"/>
    </source>
</evidence>
<protein>
    <recommendedName>
        <fullName evidence="6">Phosphodiesterase</fullName>
        <ecNumber evidence="6">3.1.4.-</ecNumber>
    </recommendedName>
</protein>
<feature type="binding site" evidence="4">
    <location>
        <position position="675"/>
    </location>
    <ligand>
        <name>AMP</name>
        <dbReference type="ChEBI" id="CHEBI:456215"/>
    </ligand>
</feature>
<dbReference type="InterPro" id="IPR023174">
    <property type="entry name" value="PDEase_CS"/>
</dbReference>
<evidence type="ECO:0000256" key="7">
    <source>
        <dbReference type="SAM" id="Coils"/>
    </source>
</evidence>
<proteinExistence type="inferred from homology"/>
<evidence type="ECO:0000256" key="6">
    <source>
        <dbReference type="RuleBase" id="RU363067"/>
    </source>
</evidence>
<dbReference type="InterPro" id="IPR023088">
    <property type="entry name" value="PDEase"/>
</dbReference>
<dbReference type="CDD" id="cd00077">
    <property type="entry name" value="HDc"/>
    <property type="match status" value="1"/>
</dbReference>
<evidence type="ECO:0000256" key="1">
    <source>
        <dbReference type="ARBA" id="ARBA00022723"/>
    </source>
</evidence>
<dbReference type="GO" id="GO:0046872">
    <property type="term" value="F:metal ion binding"/>
    <property type="evidence" value="ECO:0007669"/>
    <property type="project" value="UniProtKB-KW"/>
</dbReference>
<feature type="binding site" evidence="4">
    <location>
        <begin position="527"/>
        <end position="531"/>
    </location>
    <ligand>
        <name>AMP</name>
        <dbReference type="ChEBI" id="CHEBI:456215"/>
    </ligand>
</feature>
<gene>
    <name evidence="10" type="ORF">WJX73_010649</name>
</gene>
<feature type="binding site" evidence="5">
    <location>
        <position position="571"/>
    </location>
    <ligand>
        <name>Zn(2+)</name>
        <dbReference type="ChEBI" id="CHEBI:29105"/>
        <label>2</label>
    </ligand>
</feature>
<dbReference type="PANTHER" id="PTHR11347">
    <property type="entry name" value="CYCLIC NUCLEOTIDE PHOSPHODIESTERASE"/>
    <property type="match status" value="1"/>
</dbReference>
<feature type="region of interest" description="Disordered" evidence="8">
    <location>
        <begin position="635"/>
        <end position="660"/>
    </location>
</feature>
<dbReference type="GO" id="GO:0004114">
    <property type="term" value="F:3',5'-cyclic-nucleotide phosphodiesterase activity"/>
    <property type="evidence" value="ECO:0007669"/>
    <property type="project" value="InterPro"/>
</dbReference>
<feature type="binding site" evidence="5">
    <location>
        <position position="571"/>
    </location>
    <ligand>
        <name>Zn(2+)</name>
        <dbReference type="ChEBI" id="CHEBI:29105"/>
        <label>1</label>
    </ligand>
</feature>
<dbReference type="Gene3D" id="1.10.1300.10">
    <property type="entry name" value="3'5'-cyclic nucleotide phosphodiesterase, catalytic domain"/>
    <property type="match status" value="2"/>
</dbReference>
<evidence type="ECO:0000256" key="2">
    <source>
        <dbReference type="ARBA" id="ARBA00022801"/>
    </source>
</evidence>
<comment type="similarity">
    <text evidence="6">Belongs to the cyclic nucleotide phosphodiesterase family.</text>
</comment>
<dbReference type="InterPro" id="IPR035965">
    <property type="entry name" value="PAS-like_dom_sf"/>
</dbReference>
<reference evidence="10 11" key="1">
    <citation type="journal article" date="2024" name="Nat. Commun.">
        <title>Phylogenomics reveals the evolutionary origins of lichenization in chlorophyte algae.</title>
        <authorList>
            <person name="Puginier C."/>
            <person name="Libourel C."/>
            <person name="Otte J."/>
            <person name="Skaloud P."/>
            <person name="Haon M."/>
            <person name="Grisel S."/>
            <person name="Petersen M."/>
            <person name="Berrin J.G."/>
            <person name="Delaux P.M."/>
            <person name="Dal Grande F."/>
            <person name="Keller J."/>
        </authorList>
    </citation>
    <scope>NUCLEOTIDE SEQUENCE [LARGE SCALE GENOMIC DNA]</scope>
    <source>
        <strain evidence="10 11">SAG 2036</strain>
    </source>
</reference>
<feature type="coiled-coil region" evidence="7">
    <location>
        <begin position="299"/>
        <end position="326"/>
    </location>
</feature>
<evidence type="ECO:0000259" key="9">
    <source>
        <dbReference type="PROSITE" id="PS51845"/>
    </source>
</evidence>
<feature type="binding site" evidence="4">
    <location>
        <position position="571"/>
    </location>
    <ligand>
        <name>AMP</name>
        <dbReference type="ChEBI" id="CHEBI:456215"/>
    </ligand>
</feature>
<feature type="domain" description="PDEase" evidence="9">
    <location>
        <begin position="451"/>
        <end position="770"/>
    </location>
</feature>
<keyword evidence="7" id="KW-0175">Coiled coil</keyword>
<evidence type="ECO:0000313" key="10">
    <source>
        <dbReference type="EMBL" id="KAK9797456.1"/>
    </source>
</evidence>
<organism evidence="10 11">
    <name type="scientific">Symbiochloris irregularis</name>
    <dbReference type="NCBI Taxonomy" id="706552"/>
    <lineage>
        <taxon>Eukaryota</taxon>
        <taxon>Viridiplantae</taxon>
        <taxon>Chlorophyta</taxon>
        <taxon>core chlorophytes</taxon>
        <taxon>Trebouxiophyceae</taxon>
        <taxon>Trebouxiales</taxon>
        <taxon>Trebouxiaceae</taxon>
        <taxon>Symbiochloris</taxon>
    </lineage>
</organism>
<feature type="binding site" evidence="5">
    <location>
        <position position="531"/>
    </location>
    <ligand>
        <name>Zn(2+)</name>
        <dbReference type="ChEBI" id="CHEBI:29105"/>
        <label>1</label>
    </ligand>
</feature>
<dbReference type="SUPFAM" id="SSF109604">
    <property type="entry name" value="HD-domain/PDEase-like"/>
    <property type="match status" value="1"/>
</dbReference>
<dbReference type="Gene3D" id="3.30.450.20">
    <property type="entry name" value="PAS domain"/>
    <property type="match status" value="1"/>
</dbReference>
<dbReference type="PROSITE" id="PS00126">
    <property type="entry name" value="PDEASE_I_1"/>
    <property type="match status" value="1"/>
</dbReference>
<keyword evidence="11" id="KW-1185">Reference proteome</keyword>
<dbReference type="GO" id="GO:0007165">
    <property type="term" value="P:signal transduction"/>
    <property type="evidence" value="ECO:0007669"/>
    <property type="project" value="InterPro"/>
</dbReference>
<dbReference type="InterPro" id="IPR036971">
    <property type="entry name" value="PDEase_catalytic_dom_sf"/>
</dbReference>
<name>A0AAW1NXH2_9CHLO</name>
<evidence type="ECO:0000313" key="11">
    <source>
        <dbReference type="Proteomes" id="UP001465755"/>
    </source>
</evidence>
<accession>A0AAW1NXH2</accession>
<dbReference type="InterPro" id="IPR003607">
    <property type="entry name" value="HD/PDEase_dom"/>
</dbReference>
<sequence>MDARASSLDSRTSSLSSGRYTAQHSTEYLQVAIEDGRNMDNWAENSVQRFLAGDDDKKLPAHLVWKPDQLARFNSHKLPCWVLRSISAPGGPRDVLWANKAARQKLGHPRTRADTLDWELFARLREEAIDVEIDGKVEGCYLCVVEKELSADQLRSEAVHSFSPIHSFLFGQDGQLLFANDKAAAHLVAKGLTDLRNYTLADLLRVNDTPQVALAKSAARIICELKQPHHSLTLSNPRRDGSPRHTQFEMWPASDPVDSLVPAMVVSAFDVTDQKRTELELQAFKSSLQRHNTELQYQVEESVTKQARLEEQRMSLQNRLKDALQMHMVPRTKLDTSSPIDQTVGLLEGLLEGHQPSIDAIVRLRNTLLQSSDLRRIANLKRQLMHHDHISEDASEALATLLQDDNSAPKPSLLRHPSSKRHRAEIRHINGDLATDGAVEGPNGQQHDAGPSLSITPAVERMLQEAHSSWTFDVRQLDEATEGHSLSCLAFWLFQQGNLMEMYDIPDRKFADFMIAIETGYPSNPYHNRVHAACVLHISHQLMNCIGGLKDAGLITSTLEAAMYLAAICHDYGHPGVTNDFLVNSHHPMAVIYNDKSPLENHHASASSQLLFNHFQDCEGAGAFQAGGFEKQVQRQESQMSDVEMRRSSSPAPKADGPPPEQRLLALQVALKCADVGHLALPWEQHMYWVDQLQEEFFLQGDRERQGGLDVSALMDRHKESRLSNSQVGFFEVVVLPMFQSMVAVIPGAQVMLNLVSENYLTWRSLQDQTTS</sequence>
<comment type="cofactor">
    <cofactor evidence="6">
        <name>a divalent metal cation</name>
        <dbReference type="ChEBI" id="CHEBI:60240"/>
    </cofactor>
    <text evidence="6">Binds 2 divalent metal cations per subunit. Site 1 may preferentially bind zinc ions, while site 2 has a preference for magnesium and/or manganese ions.</text>
</comment>
<evidence type="ECO:0000256" key="3">
    <source>
        <dbReference type="PIRSR" id="PIRSR623088-1"/>
    </source>
</evidence>
<dbReference type="EMBL" id="JALJOQ010000106">
    <property type="protein sequence ID" value="KAK9797456.1"/>
    <property type="molecule type" value="Genomic_DNA"/>
</dbReference>
<dbReference type="PRINTS" id="PR00387">
    <property type="entry name" value="PDIESTERASE1"/>
</dbReference>
<dbReference type="Pfam" id="PF00233">
    <property type="entry name" value="PDEase_I"/>
    <property type="match status" value="1"/>
</dbReference>
<dbReference type="PROSITE" id="PS51845">
    <property type="entry name" value="PDEASE_I_2"/>
    <property type="match status" value="1"/>
</dbReference>